<feature type="signal peptide" evidence="1">
    <location>
        <begin position="1"/>
        <end position="29"/>
    </location>
</feature>
<dbReference type="EMBL" id="PVTT01000002">
    <property type="protein sequence ID" value="PRY92850.1"/>
    <property type="molecule type" value="Genomic_DNA"/>
</dbReference>
<organism evidence="2 3">
    <name type="scientific">Hasllibacter halocynthiae</name>
    <dbReference type="NCBI Taxonomy" id="595589"/>
    <lineage>
        <taxon>Bacteria</taxon>
        <taxon>Pseudomonadati</taxon>
        <taxon>Pseudomonadota</taxon>
        <taxon>Alphaproteobacteria</taxon>
        <taxon>Rhodobacterales</taxon>
        <taxon>Roseobacteraceae</taxon>
        <taxon>Hasllibacter</taxon>
    </lineage>
</organism>
<keyword evidence="3" id="KW-1185">Reference proteome</keyword>
<reference evidence="2 3" key="1">
    <citation type="submission" date="2018-03" db="EMBL/GenBank/DDBJ databases">
        <title>Genomic Encyclopedia of Archaeal and Bacterial Type Strains, Phase II (KMG-II): from individual species to whole genera.</title>
        <authorList>
            <person name="Goeker M."/>
        </authorList>
    </citation>
    <scope>NUCLEOTIDE SEQUENCE [LARGE SCALE GENOMIC DNA]</scope>
    <source>
        <strain evidence="2 3">DSM 29318</strain>
    </source>
</reference>
<feature type="chain" id="PRO_5015491582" evidence="1">
    <location>
        <begin position="30"/>
        <end position="169"/>
    </location>
</feature>
<evidence type="ECO:0000313" key="2">
    <source>
        <dbReference type="EMBL" id="PRY92850.1"/>
    </source>
</evidence>
<proteinExistence type="predicted"/>
<name>A0A2T0X1N6_9RHOB</name>
<dbReference type="Proteomes" id="UP000238801">
    <property type="component" value="Unassembled WGS sequence"/>
</dbReference>
<accession>A0A2T0X1N6</accession>
<comment type="caution">
    <text evidence="2">The sequence shown here is derived from an EMBL/GenBank/DDBJ whole genome shotgun (WGS) entry which is preliminary data.</text>
</comment>
<evidence type="ECO:0000313" key="3">
    <source>
        <dbReference type="Proteomes" id="UP000238801"/>
    </source>
</evidence>
<gene>
    <name evidence="2" type="ORF">BCF33_1712</name>
</gene>
<sequence>MMRGMRRTPPLGPALAFALAATSAGPAAALSCLAPDPARAFLAAQEAPERFVVVLGELSLEAPLGRVVSADPSPGARSAPGRVRGEALAADGRFASAFDAPVTVTATCAGPWCGGAAEGRQVLFLEVAEEGGYLLLAEPCGGRAFDAAPEVVGTISACMAGAGCRPGGY</sequence>
<evidence type="ECO:0000256" key="1">
    <source>
        <dbReference type="SAM" id="SignalP"/>
    </source>
</evidence>
<dbReference type="AlphaFoldDB" id="A0A2T0X1N6"/>
<keyword evidence="1" id="KW-0732">Signal</keyword>
<dbReference type="PROSITE" id="PS51257">
    <property type="entry name" value="PROKAR_LIPOPROTEIN"/>
    <property type="match status" value="1"/>
</dbReference>
<protein>
    <submittedName>
        <fullName evidence="2">Uncharacterized protein</fullName>
    </submittedName>
</protein>